<feature type="compositionally biased region" description="Basic and acidic residues" evidence="1">
    <location>
        <begin position="24"/>
        <end position="34"/>
    </location>
</feature>
<proteinExistence type="predicted"/>
<evidence type="ECO:0000256" key="1">
    <source>
        <dbReference type="SAM" id="MobiDB-lite"/>
    </source>
</evidence>
<reference evidence="2 3" key="1">
    <citation type="submission" date="2013-12" db="EMBL/GenBank/DDBJ databases">
        <authorList>
            <person name="Madinger N."/>
            <person name="Lenaerts A."/>
            <person name="Ordway D."/>
            <person name="DeGroote M.A."/>
            <person name="Parker T."/>
            <person name="Sizemore C."/>
            <person name="Tallon L.J."/>
            <person name="Sadzewicz L.K."/>
            <person name="Sengamalay N."/>
            <person name="Fraser C.M."/>
            <person name="Hine E."/>
            <person name="Shefchek K.A."/>
            <person name="Das S.P."/>
            <person name="Tettelin H."/>
        </authorList>
    </citation>
    <scope>NUCLEOTIDE SEQUENCE [LARGE SCALE GENOMIC DNA]</scope>
    <source>
        <strain evidence="2 3">21</strain>
    </source>
</reference>
<evidence type="ECO:0000313" key="3">
    <source>
        <dbReference type="Proteomes" id="UP000020103"/>
    </source>
</evidence>
<name>A0A829Q3T5_9MYCO</name>
<sequence length="45" mass="4859">MDDAVATTAPGSERMIVTGRRSHDRIDCRPDTRSPDGCALTSRLA</sequence>
<gene>
    <name evidence="2" type="ORF">I543_2468</name>
</gene>
<accession>A0A829Q3T5</accession>
<comment type="caution">
    <text evidence="2">The sequence shown here is derived from an EMBL/GenBank/DDBJ whole genome shotgun (WGS) entry which is preliminary data.</text>
</comment>
<dbReference type="EMBL" id="JAOF01000001">
    <property type="protein sequence ID" value="EUA47490.1"/>
    <property type="molecule type" value="Genomic_DNA"/>
</dbReference>
<protein>
    <submittedName>
        <fullName evidence="2">Uncharacterized protein</fullName>
    </submittedName>
</protein>
<feature type="region of interest" description="Disordered" evidence="1">
    <location>
        <begin position="20"/>
        <end position="45"/>
    </location>
</feature>
<dbReference type="AlphaFoldDB" id="A0A829Q3T5"/>
<dbReference type="Proteomes" id="UP000020103">
    <property type="component" value="Unassembled WGS sequence"/>
</dbReference>
<evidence type="ECO:0000313" key="2">
    <source>
        <dbReference type="EMBL" id="EUA47490.1"/>
    </source>
</evidence>
<organism evidence="2 3">
    <name type="scientific">Mycobacteroides abscessus 21</name>
    <dbReference type="NCBI Taxonomy" id="1299324"/>
    <lineage>
        <taxon>Bacteria</taxon>
        <taxon>Bacillati</taxon>
        <taxon>Actinomycetota</taxon>
        <taxon>Actinomycetes</taxon>
        <taxon>Mycobacteriales</taxon>
        <taxon>Mycobacteriaceae</taxon>
        <taxon>Mycobacteroides</taxon>
        <taxon>Mycobacteroides abscessus</taxon>
    </lineage>
</organism>